<feature type="compositionally biased region" description="Basic and acidic residues" evidence="1">
    <location>
        <begin position="90"/>
        <end position="101"/>
    </location>
</feature>
<sequence length="124" mass="13316">RPPEEVGRFLVGNAPLTIVSPPAPKTFDLSVRVPVTDMTEPGESDQPGSIWPHVDEAIVDLVLAHRSSIVFANSRRLAERLTARLNETFAERTGDPVETEHAPPAQLGPSTEVVHGAAPLLARA</sequence>
<reference evidence="2 3" key="1">
    <citation type="submission" date="2020-01" db="EMBL/GenBank/DDBJ databases">
        <title>Genetics and antimicrobial susceptibilities of Nocardia species isolated from the soil; a comparison with species isolated from humans.</title>
        <authorList>
            <person name="Carrasco G."/>
            <person name="Monzon S."/>
            <person name="Sansegundo M."/>
            <person name="Garcia E."/>
            <person name="Garrido N."/>
            <person name="Medina M.J."/>
            <person name="Villalon P."/>
            <person name="Ramirez-Arocha A.C."/>
            <person name="Jimenez P."/>
            <person name="Cuesta I."/>
            <person name="Valdezate S."/>
        </authorList>
    </citation>
    <scope>NUCLEOTIDE SEQUENCE [LARGE SCALE GENOMIC DNA]</scope>
    <source>
        <strain evidence="2 3">CNM20110626</strain>
    </source>
</reference>
<dbReference type="RefSeq" id="WP_163848551.1">
    <property type="nucleotide sequence ID" value="NZ_JAAGVB010000247.1"/>
</dbReference>
<protein>
    <recommendedName>
        <fullName evidence="4">ATP-dependent helicase</fullName>
    </recommendedName>
</protein>
<evidence type="ECO:0000313" key="3">
    <source>
        <dbReference type="Proteomes" id="UP000471166"/>
    </source>
</evidence>
<dbReference type="PANTHER" id="PTHR47962">
    <property type="entry name" value="ATP-DEPENDENT HELICASE LHR-RELATED-RELATED"/>
    <property type="match status" value="1"/>
</dbReference>
<evidence type="ECO:0000256" key="1">
    <source>
        <dbReference type="SAM" id="MobiDB-lite"/>
    </source>
</evidence>
<dbReference type="SUPFAM" id="SSF52540">
    <property type="entry name" value="P-loop containing nucleoside triphosphate hydrolases"/>
    <property type="match status" value="1"/>
</dbReference>
<feature type="region of interest" description="Disordered" evidence="1">
    <location>
        <begin position="90"/>
        <end position="124"/>
    </location>
</feature>
<feature type="non-terminal residue" evidence="2">
    <location>
        <position position="124"/>
    </location>
</feature>
<name>A0A6P1CZD9_9NOCA</name>
<dbReference type="InterPro" id="IPR027417">
    <property type="entry name" value="P-loop_NTPase"/>
</dbReference>
<dbReference type="InterPro" id="IPR052511">
    <property type="entry name" value="ATP-dep_Helicase"/>
</dbReference>
<dbReference type="GO" id="GO:0003677">
    <property type="term" value="F:DNA binding"/>
    <property type="evidence" value="ECO:0007669"/>
    <property type="project" value="TreeGrafter"/>
</dbReference>
<accession>A0A6P1CZD9</accession>
<dbReference type="Proteomes" id="UP000471166">
    <property type="component" value="Unassembled WGS sequence"/>
</dbReference>
<dbReference type="AlphaFoldDB" id="A0A6P1CZD9"/>
<evidence type="ECO:0008006" key="4">
    <source>
        <dbReference type="Google" id="ProtNLM"/>
    </source>
</evidence>
<dbReference type="EMBL" id="JAAGVB010000247">
    <property type="protein sequence ID" value="NEW36963.1"/>
    <property type="molecule type" value="Genomic_DNA"/>
</dbReference>
<gene>
    <name evidence="2" type="ORF">GV791_31090</name>
</gene>
<proteinExistence type="predicted"/>
<feature type="non-terminal residue" evidence="2">
    <location>
        <position position="1"/>
    </location>
</feature>
<organism evidence="2 3">
    <name type="scientific">Nocardia cyriacigeorgica</name>
    <dbReference type="NCBI Taxonomy" id="135487"/>
    <lineage>
        <taxon>Bacteria</taxon>
        <taxon>Bacillati</taxon>
        <taxon>Actinomycetota</taxon>
        <taxon>Actinomycetes</taxon>
        <taxon>Mycobacteriales</taxon>
        <taxon>Nocardiaceae</taxon>
        <taxon>Nocardia</taxon>
    </lineage>
</organism>
<dbReference type="PANTHER" id="PTHR47962:SF5">
    <property type="entry name" value="ATP-DEPENDENT HELICASE LHR-RELATED"/>
    <property type="match status" value="1"/>
</dbReference>
<comment type="caution">
    <text evidence="2">The sequence shown here is derived from an EMBL/GenBank/DDBJ whole genome shotgun (WGS) entry which is preliminary data.</text>
</comment>
<evidence type="ECO:0000313" key="2">
    <source>
        <dbReference type="EMBL" id="NEW36963.1"/>
    </source>
</evidence>
<dbReference type="GO" id="GO:0016887">
    <property type="term" value="F:ATP hydrolysis activity"/>
    <property type="evidence" value="ECO:0007669"/>
    <property type="project" value="TreeGrafter"/>
</dbReference>